<protein>
    <submittedName>
        <fullName evidence="2">Secreted protein</fullName>
    </submittedName>
</protein>
<evidence type="ECO:0000256" key="1">
    <source>
        <dbReference type="SAM" id="MobiDB-lite"/>
    </source>
</evidence>
<organism evidence="2 3">
    <name type="scientific">Tibeticola sediminis</name>
    <dbReference type="NCBI Taxonomy" id="1917811"/>
    <lineage>
        <taxon>Bacteria</taxon>
        <taxon>Pseudomonadati</taxon>
        <taxon>Pseudomonadota</taxon>
        <taxon>Betaproteobacteria</taxon>
        <taxon>Burkholderiales</taxon>
        <taxon>Comamonadaceae</taxon>
        <taxon>Tibeticola</taxon>
    </lineage>
</organism>
<gene>
    <name evidence="2" type="ORF">EDC62_0677</name>
</gene>
<dbReference type="InterPro" id="IPR014177">
    <property type="entry name" value="Formate_DH_TAT-contain"/>
</dbReference>
<feature type="region of interest" description="Disordered" evidence="1">
    <location>
        <begin position="39"/>
        <end position="59"/>
    </location>
</feature>
<dbReference type="RefSeq" id="WP_124220429.1">
    <property type="nucleotide sequence ID" value="NZ_RKQL01000001.1"/>
</dbReference>
<name>A0A3N4UQL3_9BURK</name>
<evidence type="ECO:0000313" key="2">
    <source>
        <dbReference type="EMBL" id="RPE72966.1"/>
    </source>
</evidence>
<dbReference type="InterPro" id="IPR006311">
    <property type="entry name" value="TAT_signal"/>
</dbReference>
<keyword evidence="3" id="KW-1185">Reference proteome</keyword>
<dbReference type="AlphaFoldDB" id="A0A3N4UQL3"/>
<dbReference type="OrthoDB" id="9134211at2"/>
<dbReference type="EMBL" id="RKQL01000001">
    <property type="protein sequence ID" value="RPE72966.1"/>
    <property type="molecule type" value="Genomic_DNA"/>
</dbReference>
<proteinExistence type="predicted"/>
<sequence length="69" mass="7435">MRTSPEKLSRRRLFGGAATAGAVAAAATLLPSVREVAPEAAHPVPDDARRPSGYSLSEHVRRYYQTARS</sequence>
<evidence type="ECO:0000313" key="3">
    <source>
        <dbReference type="Proteomes" id="UP000272193"/>
    </source>
</evidence>
<accession>A0A3N4UQL3</accession>
<comment type="caution">
    <text evidence="2">The sequence shown here is derived from an EMBL/GenBank/DDBJ whole genome shotgun (WGS) entry which is preliminary data.</text>
</comment>
<dbReference type="PIRSF" id="PIRSF036704">
    <property type="entry name" value="UCP036704"/>
    <property type="match status" value="1"/>
</dbReference>
<dbReference type="PROSITE" id="PS51318">
    <property type="entry name" value="TAT"/>
    <property type="match status" value="1"/>
</dbReference>
<reference evidence="2 3" key="1">
    <citation type="submission" date="2018-11" db="EMBL/GenBank/DDBJ databases">
        <title>Genomic Encyclopedia of Type Strains, Phase IV (KMG-IV): sequencing the most valuable type-strain genomes for metagenomic binning, comparative biology and taxonomic classification.</title>
        <authorList>
            <person name="Goeker M."/>
        </authorList>
    </citation>
    <scope>NUCLEOTIDE SEQUENCE [LARGE SCALE GENOMIC DNA]</scope>
    <source>
        <strain evidence="2 3">DSM 101684</strain>
    </source>
</reference>
<dbReference type="Proteomes" id="UP000272193">
    <property type="component" value="Unassembled WGS sequence"/>
</dbReference>